<evidence type="ECO:0000256" key="1">
    <source>
        <dbReference type="SAM" id="MobiDB-lite"/>
    </source>
</evidence>
<organism evidence="2 3">
    <name type="scientific">Mobilicoccus pelagius NBRC 104925</name>
    <dbReference type="NCBI Taxonomy" id="1089455"/>
    <lineage>
        <taxon>Bacteria</taxon>
        <taxon>Bacillati</taxon>
        <taxon>Actinomycetota</taxon>
        <taxon>Actinomycetes</taxon>
        <taxon>Micrococcales</taxon>
        <taxon>Dermatophilaceae</taxon>
        <taxon>Mobilicoccus</taxon>
    </lineage>
</organism>
<feature type="compositionally biased region" description="Basic and acidic residues" evidence="1">
    <location>
        <begin position="12"/>
        <end position="22"/>
    </location>
</feature>
<dbReference type="Proteomes" id="UP000004367">
    <property type="component" value="Unassembled WGS sequence"/>
</dbReference>
<dbReference type="STRING" id="1089455.MOPEL_099_00340"/>
<feature type="region of interest" description="Disordered" evidence="1">
    <location>
        <begin position="97"/>
        <end position="133"/>
    </location>
</feature>
<dbReference type="EMBL" id="BAFE01000076">
    <property type="protein sequence ID" value="GAB49234.1"/>
    <property type="molecule type" value="Genomic_DNA"/>
</dbReference>
<feature type="region of interest" description="Disordered" evidence="1">
    <location>
        <begin position="1"/>
        <end position="26"/>
    </location>
</feature>
<comment type="caution">
    <text evidence="2">The sequence shown here is derived from an EMBL/GenBank/DDBJ whole genome shotgun (WGS) entry which is preliminary data.</text>
</comment>
<evidence type="ECO:0000313" key="2">
    <source>
        <dbReference type="EMBL" id="GAB49234.1"/>
    </source>
</evidence>
<name>H5UU26_9MICO</name>
<sequence length="133" mass="12703">MSRAFVAVQPDGRADVGTRRGDALPLPPFIRATVSGGELSPSAGSAGSVDSVGAEGEVAVGADAAEPVGEAPGAVLDGAGVSAADVAPGVSVCVPGVESGAAGGSPRPAQPESVDTARTVANRADREALTLSA</sequence>
<reference evidence="2 3" key="1">
    <citation type="submission" date="2012-02" db="EMBL/GenBank/DDBJ databases">
        <title>Whole genome shotgun sequence of Mobilicoccus pelagius NBRC 104925.</title>
        <authorList>
            <person name="Yoshida Y."/>
            <person name="Hosoyama A."/>
            <person name="Tsuchikane K."/>
            <person name="Katsumata H."/>
            <person name="Yamazaki S."/>
            <person name="Fujita N."/>
        </authorList>
    </citation>
    <scope>NUCLEOTIDE SEQUENCE [LARGE SCALE GENOMIC DNA]</scope>
    <source>
        <strain evidence="2 3">NBRC 104925</strain>
    </source>
</reference>
<feature type="compositionally biased region" description="Basic and acidic residues" evidence="1">
    <location>
        <begin position="123"/>
        <end position="133"/>
    </location>
</feature>
<evidence type="ECO:0000313" key="3">
    <source>
        <dbReference type="Proteomes" id="UP000004367"/>
    </source>
</evidence>
<dbReference type="AlphaFoldDB" id="H5UU26"/>
<proteinExistence type="predicted"/>
<protein>
    <submittedName>
        <fullName evidence="2">Uncharacterized protein</fullName>
    </submittedName>
</protein>
<accession>H5UU26</accession>
<keyword evidence="3" id="KW-1185">Reference proteome</keyword>
<gene>
    <name evidence="2" type="ORF">MOPEL_099_00340</name>
</gene>